<evidence type="ECO:0000313" key="1">
    <source>
        <dbReference type="EMBL" id="MCK8680175.1"/>
    </source>
</evidence>
<organism evidence="1 2">
    <name type="scientific">Streptomyces lichenis</name>
    <dbReference type="NCBI Taxonomy" id="2306967"/>
    <lineage>
        <taxon>Bacteria</taxon>
        <taxon>Bacillati</taxon>
        <taxon>Actinomycetota</taxon>
        <taxon>Actinomycetes</taxon>
        <taxon>Kitasatosporales</taxon>
        <taxon>Streptomycetaceae</taxon>
        <taxon>Streptomyces</taxon>
    </lineage>
</organism>
<comment type="caution">
    <text evidence="1">The sequence shown here is derived from an EMBL/GenBank/DDBJ whole genome shotgun (WGS) entry which is preliminary data.</text>
</comment>
<evidence type="ECO:0000313" key="2">
    <source>
        <dbReference type="Proteomes" id="UP001522868"/>
    </source>
</evidence>
<dbReference type="EMBL" id="JALPTH010000024">
    <property type="protein sequence ID" value="MCK8680175.1"/>
    <property type="molecule type" value="Genomic_DNA"/>
</dbReference>
<reference evidence="1 2" key="1">
    <citation type="submission" date="2022-04" db="EMBL/GenBank/DDBJ databases">
        <title>Streptomyces sp. nov. LCR6-01 isolated from Lichen of Dirinaria sp.</title>
        <authorList>
            <person name="Kanchanasin P."/>
            <person name="Tanasupawat S."/>
            <person name="Phongsopitanun W."/>
        </authorList>
    </citation>
    <scope>NUCLEOTIDE SEQUENCE [LARGE SCALE GENOMIC DNA]</scope>
    <source>
        <strain evidence="1 2">LCR6-01</strain>
    </source>
</reference>
<dbReference type="Proteomes" id="UP001522868">
    <property type="component" value="Unassembled WGS sequence"/>
</dbReference>
<protein>
    <submittedName>
        <fullName evidence="1">Uncharacterized protein</fullName>
    </submittedName>
</protein>
<keyword evidence="2" id="KW-1185">Reference proteome</keyword>
<accession>A0ABT0IFY1</accession>
<gene>
    <name evidence="1" type="ORF">M1O15_22800</name>
</gene>
<sequence>MGIAAPLARGWAVAASAAALVIALAATALALLGRPLPGGGTPGHPVGTALDGRAGAGGTAAYAHAEVGEEYWVALPPADNVSDEPVTLLAGEFTDVPRGLRLVEYRALSHRDTDGHPLGVSPVGHGTGLPDPIPLRAHSARPSPIAPHREGEVFWAARFQVVGRITGDLSGCRYRYRHGGVEYEQTLSCTTRIRLGPRAG</sequence>
<proteinExistence type="predicted"/>
<dbReference type="RefSeq" id="WP_248635990.1">
    <property type="nucleotide sequence ID" value="NZ_JALPTH010000024.1"/>
</dbReference>
<name>A0ABT0IFY1_9ACTN</name>